<keyword evidence="2" id="KW-1185">Reference proteome</keyword>
<evidence type="ECO:0000313" key="1">
    <source>
        <dbReference type="EMBL" id="AQT70056.1"/>
    </source>
</evidence>
<proteinExistence type="predicted"/>
<dbReference type="AlphaFoldDB" id="A0A1U9NR99"/>
<organism evidence="1 2">
    <name type="scientific">Anaerohalosphaera lusitana</name>
    <dbReference type="NCBI Taxonomy" id="1936003"/>
    <lineage>
        <taxon>Bacteria</taxon>
        <taxon>Pseudomonadati</taxon>
        <taxon>Planctomycetota</taxon>
        <taxon>Phycisphaerae</taxon>
        <taxon>Sedimentisphaerales</taxon>
        <taxon>Anaerohalosphaeraceae</taxon>
        <taxon>Anaerohalosphaera</taxon>
    </lineage>
</organism>
<evidence type="ECO:0000313" key="2">
    <source>
        <dbReference type="Proteomes" id="UP000189674"/>
    </source>
</evidence>
<dbReference type="OrthoDB" id="8265788at2"/>
<sequence>MDRYIEVRARVRIPIEKIQDMIITAVEGGSNYWAKFQFPENYKDKFGSYEKIPFADENIEVFDIETGELLGVVNKEGIQKALQMMADCKDKRGRHVPERHFRNLAMDNEDAETADVFMQLAVMGEIVFG</sequence>
<protein>
    <submittedName>
        <fullName evidence="1">Uncharacterized protein</fullName>
    </submittedName>
</protein>
<reference evidence="2" key="1">
    <citation type="submission" date="2017-02" db="EMBL/GenBank/DDBJ databases">
        <title>Comparative genomics and description of representatives of a novel lineage of planctomycetes thriving in anoxic sediments.</title>
        <authorList>
            <person name="Spring S."/>
            <person name="Bunk B."/>
            <person name="Sproer C."/>
        </authorList>
    </citation>
    <scope>NUCLEOTIDE SEQUENCE [LARGE SCALE GENOMIC DNA]</scope>
    <source>
        <strain evidence="2">ST-NAGAB-D1</strain>
    </source>
</reference>
<dbReference type="Proteomes" id="UP000189674">
    <property type="component" value="Chromosome"/>
</dbReference>
<dbReference type="EMBL" id="CP019791">
    <property type="protein sequence ID" value="AQT70056.1"/>
    <property type="molecule type" value="Genomic_DNA"/>
</dbReference>
<dbReference type="RefSeq" id="WP_146663679.1">
    <property type="nucleotide sequence ID" value="NZ_CP019791.1"/>
</dbReference>
<dbReference type="KEGG" id="alus:STSP2_03258"/>
<accession>A0A1U9NR99</accession>
<dbReference type="STRING" id="1936003.STSP2_03258"/>
<name>A0A1U9NR99_9BACT</name>
<gene>
    <name evidence="1" type="ORF">STSP2_03258</name>
</gene>